<feature type="region of interest" description="Disordered" evidence="6">
    <location>
        <begin position="70"/>
        <end position="98"/>
    </location>
</feature>
<dbReference type="InterPro" id="IPR020598">
    <property type="entry name" value="rRNA_Ade_methylase_Trfase_N"/>
</dbReference>
<sequence>PRQPKTWLESSRARADAEAAELSVRAASAKEREPTGLKRSWPKRRIGAPRIALCTLNLERAPKVAPTAWRRAQAQLRQHRRGASSGSGHTREAGGERQADDLRAAENQLLDALASRGQLQEQFGVRAGKCWPTRWDDAETAAGLQCEVESGRELSTRGELADARSQLAESAEAKLALDTVSKALDEKDAQLADAQARLLSNEEQRRADALAGLQRCWNQRSARIEASEPSWRPLAAIGSTLWARLAQLRGALKSAIDRHGCSPLRRAPSAGAASADDGGIDWPPWSVWWETPLRFARPPQPLASVNACLDELQSQISGLSANMTEHALAVRSSGPAVARGGGEGGSQWRPCLKEACGKADDALQSGGDDAAESQQTTADKENQYPQSACRPLPSLADLLRMLDLRRRRQLSQNFLLEPRLLNKLAKAAKPLAGCHVLEIGWRAPAASPGSCLGRAPSGWSAWSSTGKIPAVPGESAELCASCRPRLGATLHQRRELLHRRDCSPSVRQDLQADWHSSSLPKIRLVGNLPFNISTPLLMTWLQDIAERRSVWQHGRVPLVLTFQKEFADRAASGHVDPQPRPAPASSLEYSRRCFDISGRAFLAAGKKSMVTSRTAGDGLCRCGSPLIPSLVACMETLFLARSGGDLLIRLFAETGTQPQCTPRELSIAQFSDLWQALSPNVPD</sequence>
<evidence type="ECO:0000313" key="8">
    <source>
        <dbReference type="Proteomes" id="UP000095280"/>
    </source>
</evidence>
<dbReference type="GO" id="GO:0034246">
    <property type="term" value="F:mitochondrial transcription factor activity"/>
    <property type="evidence" value="ECO:0007669"/>
    <property type="project" value="TreeGrafter"/>
</dbReference>
<dbReference type="GO" id="GO:0005759">
    <property type="term" value="C:mitochondrial matrix"/>
    <property type="evidence" value="ECO:0007669"/>
    <property type="project" value="TreeGrafter"/>
</dbReference>
<dbReference type="InterPro" id="IPR029063">
    <property type="entry name" value="SAM-dependent_MTases_sf"/>
</dbReference>
<evidence type="ECO:0000256" key="6">
    <source>
        <dbReference type="SAM" id="MobiDB-lite"/>
    </source>
</evidence>
<evidence type="ECO:0000259" key="7">
    <source>
        <dbReference type="SMART" id="SM00650"/>
    </source>
</evidence>
<feature type="coiled-coil region" evidence="5">
    <location>
        <begin position="177"/>
        <end position="204"/>
    </location>
</feature>
<dbReference type="SUPFAM" id="SSF53335">
    <property type="entry name" value="S-adenosyl-L-methionine-dependent methyltransferases"/>
    <property type="match status" value="1"/>
</dbReference>
<dbReference type="PANTHER" id="PTHR11727:SF17">
    <property type="entry name" value="DIMETHYLADENOSINE TRANSFERASE 1, MITOCHONDRIAL"/>
    <property type="match status" value="1"/>
</dbReference>
<dbReference type="InterPro" id="IPR001737">
    <property type="entry name" value="KsgA/Erm"/>
</dbReference>
<keyword evidence="4" id="KW-0694">RNA-binding</keyword>
<evidence type="ECO:0000256" key="5">
    <source>
        <dbReference type="SAM" id="Coils"/>
    </source>
</evidence>
<dbReference type="PANTHER" id="PTHR11727">
    <property type="entry name" value="DIMETHYLADENOSINE TRANSFERASE"/>
    <property type="match status" value="1"/>
</dbReference>
<dbReference type="SMART" id="SM00650">
    <property type="entry name" value="rADc"/>
    <property type="match status" value="1"/>
</dbReference>
<feature type="domain" description="Ribosomal RNA adenine methylase transferase N-terminal" evidence="7">
    <location>
        <begin position="420"/>
        <end position="581"/>
    </location>
</feature>
<feature type="compositionally biased region" description="Basic and acidic residues" evidence="6">
    <location>
        <begin position="89"/>
        <end position="98"/>
    </location>
</feature>
<dbReference type="GO" id="GO:0000179">
    <property type="term" value="F:rRNA (adenine-N6,N6-)-dimethyltransferase activity"/>
    <property type="evidence" value="ECO:0007669"/>
    <property type="project" value="InterPro"/>
</dbReference>
<organism evidence="8 9">
    <name type="scientific">Macrostomum lignano</name>
    <dbReference type="NCBI Taxonomy" id="282301"/>
    <lineage>
        <taxon>Eukaryota</taxon>
        <taxon>Metazoa</taxon>
        <taxon>Spiralia</taxon>
        <taxon>Lophotrochozoa</taxon>
        <taxon>Platyhelminthes</taxon>
        <taxon>Rhabditophora</taxon>
        <taxon>Macrostomorpha</taxon>
        <taxon>Macrostomida</taxon>
        <taxon>Macrostomidae</taxon>
        <taxon>Macrostomum</taxon>
    </lineage>
</organism>
<dbReference type="AlphaFoldDB" id="A0A1I8FNY6"/>
<reference evidence="9" key="1">
    <citation type="submission" date="2016-11" db="UniProtKB">
        <authorList>
            <consortium name="WormBaseParasite"/>
        </authorList>
    </citation>
    <scope>IDENTIFICATION</scope>
</reference>
<dbReference type="GO" id="GO:0006391">
    <property type="term" value="P:transcription initiation at mitochondrial promoter"/>
    <property type="evidence" value="ECO:0007669"/>
    <property type="project" value="TreeGrafter"/>
</dbReference>
<accession>A0A1I8FNY6</accession>
<dbReference type="Proteomes" id="UP000095280">
    <property type="component" value="Unplaced"/>
</dbReference>
<dbReference type="WBParaSite" id="maker-unitig_41914-snap-gene-0.2-mRNA-1">
    <property type="protein sequence ID" value="maker-unitig_41914-snap-gene-0.2-mRNA-1"/>
    <property type="gene ID" value="maker-unitig_41914-snap-gene-0.2"/>
</dbReference>
<keyword evidence="3" id="KW-0949">S-adenosyl-L-methionine</keyword>
<evidence type="ECO:0000256" key="2">
    <source>
        <dbReference type="ARBA" id="ARBA00022679"/>
    </source>
</evidence>
<proteinExistence type="predicted"/>
<dbReference type="Gene3D" id="3.40.50.150">
    <property type="entry name" value="Vaccinia Virus protein VP39"/>
    <property type="match status" value="2"/>
</dbReference>
<protein>
    <submittedName>
        <fullName evidence="9">RADc domain-containing protein</fullName>
    </submittedName>
</protein>
<feature type="region of interest" description="Disordered" evidence="6">
    <location>
        <begin position="360"/>
        <end position="387"/>
    </location>
</feature>
<evidence type="ECO:0000256" key="1">
    <source>
        <dbReference type="ARBA" id="ARBA00022603"/>
    </source>
</evidence>
<evidence type="ECO:0000256" key="4">
    <source>
        <dbReference type="ARBA" id="ARBA00022884"/>
    </source>
</evidence>
<dbReference type="GO" id="GO:0003723">
    <property type="term" value="F:RNA binding"/>
    <property type="evidence" value="ECO:0007669"/>
    <property type="project" value="UniProtKB-KW"/>
</dbReference>
<keyword evidence="5" id="KW-0175">Coiled coil</keyword>
<name>A0A1I8FNY6_9PLAT</name>
<keyword evidence="2" id="KW-0808">Transferase</keyword>
<evidence type="ECO:0000313" key="9">
    <source>
        <dbReference type="WBParaSite" id="maker-unitig_41914-snap-gene-0.2-mRNA-1"/>
    </source>
</evidence>
<keyword evidence="1" id="KW-0489">Methyltransferase</keyword>
<keyword evidence="8" id="KW-1185">Reference proteome</keyword>
<evidence type="ECO:0000256" key="3">
    <source>
        <dbReference type="ARBA" id="ARBA00022691"/>
    </source>
</evidence>